<dbReference type="SUPFAM" id="SSF49478">
    <property type="entry name" value="Cna protein B-type domain"/>
    <property type="match status" value="2"/>
</dbReference>
<proteinExistence type="predicted"/>
<feature type="domain" description="NOMO second beta-sandwich" evidence="3">
    <location>
        <begin position="132"/>
        <end position="222"/>
    </location>
</feature>
<sequence>MISLGDLICRPKKLLVFVVFQFLWILQINVITASNYGYSDDILGCGGFLKSDIELNFSRVEVKLYTKQGSLKYQSDCAPNNGYYFLPLYDTGEYILKIEPPTGWSFEPREVELNVDGKNDPCSLAQDINFVFKGFAVIGKVGSEGVVGTGGPAGVRVALMTSDGSSVLQEKETEPGGSFLFSPVAPGNYLLSASHPKWKLSRPHAPVSVIGDNGDSGSALAVAGYEVKGRVLAGGEPVPGVLLIIHHLSLPSDSPSSTISDARGVFTFSTVTPGRHRIAPQRGEDDIRLDIRPLAMEVEVAHGDLAIPTAFEVRGFAVSGRVLSAPDVGVQGVKVFVDGKAAAVTNVNGHYKLEDVQAGVHSLTFQA</sequence>
<dbReference type="PANTHER" id="PTHR23303">
    <property type="entry name" value="CARBOXYPEPTIDASE REGULATORY REGION-CONTAINING"/>
    <property type="match status" value="1"/>
</dbReference>
<evidence type="ECO:0000313" key="4">
    <source>
        <dbReference type="EMBL" id="KAG8238421.1"/>
    </source>
</evidence>
<dbReference type="GO" id="GO:0030246">
    <property type="term" value="F:carbohydrate binding"/>
    <property type="evidence" value="ECO:0007669"/>
    <property type="project" value="InterPro"/>
</dbReference>
<dbReference type="SUPFAM" id="SSF49464">
    <property type="entry name" value="Carboxypeptidase regulatory domain-like"/>
    <property type="match status" value="1"/>
</dbReference>
<accession>A0A8K0KRB0</accession>
<dbReference type="SUPFAM" id="SSF49452">
    <property type="entry name" value="Starch-binding domain-like"/>
    <property type="match status" value="1"/>
</dbReference>
<dbReference type="AlphaFoldDB" id="A0A8K0KRB0"/>
<dbReference type="InterPro" id="IPR051417">
    <property type="entry name" value="SDr/BOS_complex"/>
</dbReference>
<name>A0A8K0KRB0_LADFU</name>
<dbReference type="Proteomes" id="UP000792457">
    <property type="component" value="Unassembled WGS sequence"/>
</dbReference>
<keyword evidence="1" id="KW-0732">Signal</keyword>
<organism evidence="4 5">
    <name type="scientific">Ladona fulva</name>
    <name type="common">Scarce chaser dragonfly</name>
    <name type="synonym">Libellula fulva</name>
    <dbReference type="NCBI Taxonomy" id="123851"/>
    <lineage>
        <taxon>Eukaryota</taxon>
        <taxon>Metazoa</taxon>
        <taxon>Ecdysozoa</taxon>
        <taxon>Arthropoda</taxon>
        <taxon>Hexapoda</taxon>
        <taxon>Insecta</taxon>
        <taxon>Pterygota</taxon>
        <taxon>Palaeoptera</taxon>
        <taxon>Odonata</taxon>
        <taxon>Epiprocta</taxon>
        <taxon>Anisoptera</taxon>
        <taxon>Libelluloidea</taxon>
        <taxon>Libellulidae</taxon>
        <taxon>Ladona</taxon>
    </lineage>
</organism>
<dbReference type="InterPro" id="IPR055075">
    <property type="entry name" value="NOMO-like_N"/>
</dbReference>
<evidence type="ECO:0000259" key="3">
    <source>
        <dbReference type="Pfam" id="PF22904"/>
    </source>
</evidence>
<comment type="caution">
    <text evidence="4">The sequence shown here is derived from an EMBL/GenBank/DDBJ whole genome shotgun (WGS) entry which is preliminary data.</text>
</comment>
<evidence type="ECO:0008006" key="6">
    <source>
        <dbReference type="Google" id="ProtNLM"/>
    </source>
</evidence>
<dbReference type="Pfam" id="PF22898">
    <property type="entry name" value="NOMO1-like_1st"/>
    <property type="match status" value="1"/>
</dbReference>
<dbReference type="InterPro" id="IPR008969">
    <property type="entry name" value="CarboxyPept-like_regulatory"/>
</dbReference>
<keyword evidence="5" id="KW-1185">Reference proteome</keyword>
<evidence type="ECO:0000256" key="1">
    <source>
        <dbReference type="ARBA" id="ARBA00022729"/>
    </source>
</evidence>
<dbReference type="OrthoDB" id="10263633at2759"/>
<dbReference type="Pfam" id="PF22904">
    <property type="entry name" value="NOMO1-like_2nd"/>
    <property type="match status" value="1"/>
</dbReference>
<dbReference type="InterPro" id="IPR013784">
    <property type="entry name" value="Carb-bd-like_fold"/>
</dbReference>
<gene>
    <name evidence="4" type="ORF">J437_LFUL002878</name>
</gene>
<reference evidence="4" key="1">
    <citation type="submission" date="2013-04" db="EMBL/GenBank/DDBJ databases">
        <authorList>
            <person name="Qu J."/>
            <person name="Murali S.C."/>
            <person name="Bandaranaike D."/>
            <person name="Bellair M."/>
            <person name="Blankenburg K."/>
            <person name="Chao H."/>
            <person name="Dinh H."/>
            <person name="Doddapaneni H."/>
            <person name="Downs B."/>
            <person name="Dugan-Rocha S."/>
            <person name="Elkadiri S."/>
            <person name="Gnanaolivu R.D."/>
            <person name="Hernandez B."/>
            <person name="Javaid M."/>
            <person name="Jayaseelan J.C."/>
            <person name="Lee S."/>
            <person name="Li M."/>
            <person name="Ming W."/>
            <person name="Munidasa M."/>
            <person name="Muniz J."/>
            <person name="Nguyen L."/>
            <person name="Ongeri F."/>
            <person name="Osuji N."/>
            <person name="Pu L.-L."/>
            <person name="Puazo M."/>
            <person name="Qu C."/>
            <person name="Quiroz J."/>
            <person name="Raj R."/>
            <person name="Weissenberger G."/>
            <person name="Xin Y."/>
            <person name="Zou X."/>
            <person name="Han Y."/>
            <person name="Richards S."/>
            <person name="Worley K."/>
            <person name="Muzny D."/>
            <person name="Gibbs R."/>
        </authorList>
    </citation>
    <scope>NUCLEOTIDE SEQUENCE</scope>
    <source>
        <strain evidence="4">Sampled in the wild</strain>
    </source>
</reference>
<feature type="domain" description="NOMO-like N-terminal beta-sandwich" evidence="2">
    <location>
        <begin position="46"/>
        <end position="130"/>
    </location>
</feature>
<dbReference type="PANTHER" id="PTHR23303:SF14">
    <property type="entry name" value="BOS COMPLEX SUBUNIT NOMO1-RELATED"/>
    <property type="match status" value="1"/>
</dbReference>
<evidence type="ECO:0000259" key="2">
    <source>
        <dbReference type="Pfam" id="PF22898"/>
    </source>
</evidence>
<evidence type="ECO:0000313" key="5">
    <source>
        <dbReference type="Proteomes" id="UP000792457"/>
    </source>
</evidence>
<reference evidence="4" key="2">
    <citation type="submission" date="2017-10" db="EMBL/GenBank/DDBJ databases">
        <title>Ladona fulva Genome sequencing and assembly.</title>
        <authorList>
            <person name="Murali S."/>
            <person name="Richards S."/>
            <person name="Bandaranaike D."/>
            <person name="Bellair M."/>
            <person name="Blankenburg K."/>
            <person name="Chao H."/>
            <person name="Dinh H."/>
            <person name="Doddapaneni H."/>
            <person name="Dugan-Rocha S."/>
            <person name="Elkadiri S."/>
            <person name="Gnanaolivu R."/>
            <person name="Hernandez B."/>
            <person name="Skinner E."/>
            <person name="Javaid M."/>
            <person name="Lee S."/>
            <person name="Li M."/>
            <person name="Ming W."/>
            <person name="Munidasa M."/>
            <person name="Muniz J."/>
            <person name="Nguyen L."/>
            <person name="Hughes D."/>
            <person name="Osuji N."/>
            <person name="Pu L.-L."/>
            <person name="Puazo M."/>
            <person name="Qu C."/>
            <person name="Quiroz J."/>
            <person name="Raj R."/>
            <person name="Weissenberger G."/>
            <person name="Xin Y."/>
            <person name="Zou X."/>
            <person name="Han Y."/>
            <person name="Worley K."/>
            <person name="Muzny D."/>
            <person name="Gibbs R."/>
        </authorList>
    </citation>
    <scope>NUCLEOTIDE SEQUENCE</scope>
    <source>
        <strain evidence="4">Sampled in the wild</strain>
    </source>
</reference>
<dbReference type="EMBL" id="KZ309354">
    <property type="protein sequence ID" value="KAG8238421.1"/>
    <property type="molecule type" value="Genomic_DNA"/>
</dbReference>
<dbReference type="InterPro" id="IPR055074">
    <property type="entry name" value="NOMO1-3_2nd"/>
</dbReference>
<protein>
    <recommendedName>
        <fullName evidence="6">Nodal modulator 1</fullName>
    </recommendedName>
</protein>
<feature type="non-terminal residue" evidence="4">
    <location>
        <position position="367"/>
    </location>
</feature>
<dbReference type="GO" id="GO:0005789">
    <property type="term" value="C:endoplasmic reticulum membrane"/>
    <property type="evidence" value="ECO:0007669"/>
    <property type="project" value="TreeGrafter"/>
</dbReference>